<keyword evidence="4" id="KW-0804">Transcription</keyword>
<comment type="caution">
    <text evidence="7">The sequence shown here is derived from an EMBL/GenBank/DDBJ whole genome shotgun (WGS) entry which is preliminary data.</text>
</comment>
<gene>
    <name evidence="7" type="ORF">KC729_06940</name>
</gene>
<dbReference type="GO" id="GO:0016987">
    <property type="term" value="F:sigma factor activity"/>
    <property type="evidence" value="ECO:0007669"/>
    <property type="project" value="UniProtKB-KW"/>
</dbReference>
<proteinExistence type="inferred from homology"/>
<dbReference type="PANTHER" id="PTHR43133">
    <property type="entry name" value="RNA POLYMERASE ECF-TYPE SIGMA FACTO"/>
    <property type="match status" value="1"/>
</dbReference>
<dbReference type="Proteomes" id="UP000697710">
    <property type="component" value="Unassembled WGS sequence"/>
</dbReference>
<evidence type="ECO:0000313" key="7">
    <source>
        <dbReference type="EMBL" id="MCA9727400.1"/>
    </source>
</evidence>
<evidence type="ECO:0000256" key="2">
    <source>
        <dbReference type="ARBA" id="ARBA00023015"/>
    </source>
</evidence>
<dbReference type="AlphaFoldDB" id="A0A956M018"/>
<dbReference type="NCBIfam" id="TIGR02937">
    <property type="entry name" value="sigma70-ECF"/>
    <property type="match status" value="1"/>
</dbReference>
<dbReference type="InterPro" id="IPR036388">
    <property type="entry name" value="WH-like_DNA-bd_sf"/>
</dbReference>
<keyword evidence="3" id="KW-0731">Sigma factor</keyword>
<dbReference type="InterPro" id="IPR013249">
    <property type="entry name" value="RNA_pol_sigma70_r4_t2"/>
</dbReference>
<dbReference type="Pfam" id="PF08281">
    <property type="entry name" value="Sigma70_r4_2"/>
    <property type="match status" value="1"/>
</dbReference>
<dbReference type="InterPro" id="IPR014284">
    <property type="entry name" value="RNA_pol_sigma-70_dom"/>
</dbReference>
<name>A0A956M018_UNCEI</name>
<comment type="similarity">
    <text evidence="1">Belongs to the sigma-70 factor family. ECF subfamily.</text>
</comment>
<dbReference type="InterPro" id="IPR013324">
    <property type="entry name" value="RNA_pol_sigma_r3/r4-like"/>
</dbReference>
<evidence type="ECO:0000259" key="5">
    <source>
        <dbReference type="Pfam" id="PF04542"/>
    </source>
</evidence>
<feature type="domain" description="RNA polymerase sigma-70 region 2" evidence="5">
    <location>
        <begin position="17"/>
        <end position="83"/>
    </location>
</feature>
<dbReference type="PANTHER" id="PTHR43133:SF63">
    <property type="entry name" value="RNA POLYMERASE SIGMA FACTOR FECI-RELATED"/>
    <property type="match status" value="1"/>
</dbReference>
<evidence type="ECO:0000256" key="3">
    <source>
        <dbReference type="ARBA" id="ARBA00023082"/>
    </source>
</evidence>
<accession>A0A956M018</accession>
<dbReference type="Pfam" id="PF04542">
    <property type="entry name" value="Sigma70_r2"/>
    <property type="match status" value="1"/>
</dbReference>
<dbReference type="SUPFAM" id="SSF88946">
    <property type="entry name" value="Sigma2 domain of RNA polymerase sigma factors"/>
    <property type="match status" value="1"/>
</dbReference>
<organism evidence="7 8">
    <name type="scientific">Eiseniibacteriota bacterium</name>
    <dbReference type="NCBI Taxonomy" id="2212470"/>
    <lineage>
        <taxon>Bacteria</taxon>
        <taxon>Candidatus Eiseniibacteriota</taxon>
    </lineage>
</organism>
<dbReference type="SUPFAM" id="SSF88659">
    <property type="entry name" value="Sigma3 and sigma4 domains of RNA polymerase sigma factors"/>
    <property type="match status" value="1"/>
</dbReference>
<dbReference type="GO" id="GO:0006352">
    <property type="term" value="P:DNA-templated transcription initiation"/>
    <property type="evidence" value="ECO:0007669"/>
    <property type="project" value="InterPro"/>
</dbReference>
<dbReference type="InterPro" id="IPR007627">
    <property type="entry name" value="RNA_pol_sigma70_r2"/>
</dbReference>
<dbReference type="InterPro" id="IPR039425">
    <property type="entry name" value="RNA_pol_sigma-70-like"/>
</dbReference>
<dbReference type="GO" id="GO:0003677">
    <property type="term" value="F:DNA binding"/>
    <property type="evidence" value="ECO:0007669"/>
    <property type="project" value="InterPro"/>
</dbReference>
<dbReference type="EMBL" id="JAGQHR010000158">
    <property type="protein sequence ID" value="MCA9727400.1"/>
    <property type="molecule type" value="Genomic_DNA"/>
</dbReference>
<evidence type="ECO:0000256" key="1">
    <source>
        <dbReference type="ARBA" id="ARBA00010641"/>
    </source>
</evidence>
<keyword evidence="2" id="KW-0805">Transcription regulation</keyword>
<evidence type="ECO:0000259" key="6">
    <source>
        <dbReference type="Pfam" id="PF08281"/>
    </source>
</evidence>
<reference evidence="7" key="1">
    <citation type="submission" date="2020-04" db="EMBL/GenBank/DDBJ databases">
        <authorList>
            <person name="Zhang T."/>
        </authorList>
    </citation>
    <scope>NUCLEOTIDE SEQUENCE</scope>
    <source>
        <strain evidence="7">HKST-UBA01</strain>
    </source>
</reference>
<evidence type="ECO:0000256" key="4">
    <source>
        <dbReference type="ARBA" id="ARBA00023163"/>
    </source>
</evidence>
<reference evidence="7" key="2">
    <citation type="journal article" date="2021" name="Microbiome">
        <title>Successional dynamics and alternative stable states in a saline activated sludge microbial community over 9 years.</title>
        <authorList>
            <person name="Wang Y."/>
            <person name="Ye J."/>
            <person name="Ju F."/>
            <person name="Liu L."/>
            <person name="Boyd J.A."/>
            <person name="Deng Y."/>
            <person name="Parks D.H."/>
            <person name="Jiang X."/>
            <person name="Yin X."/>
            <person name="Woodcroft B.J."/>
            <person name="Tyson G.W."/>
            <person name="Hugenholtz P."/>
            <person name="Polz M.F."/>
            <person name="Zhang T."/>
        </authorList>
    </citation>
    <scope>NUCLEOTIDE SEQUENCE</scope>
    <source>
        <strain evidence="7">HKST-UBA01</strain>
    </source>
</reference>
<dbReference type="Gene3D" id="1.10.10.10">
    <property type="entry name" value="Winged helix-like DNA-binding domain superfamily/Winged helix DNA-binding domain"/>
    <property type="match status" value="1"/>
</dbReference>
<sequence length="177" mass="20274">MTGESTQPALGFWEAAFQEHGGSLLRFLSSRVRRREDAEDLLQEIFVRAMRARTDRSEPDNPRAYLFTTAQRVLQSHVRAGARRGADLGLDEAAAESAEPKATSGLETRELRRQLERATGRMTRPERIAFEHALLEHKPYEQIAREQGWSREQVKINVYRARKRALETLGAFLRPSE</sequence>
<feature type="domain" description="RNA polymerase sigma factor 70 region 4 type 2" evidence="6">
    <location>
        <begin position="112"/>
        <end position="164"/>
    </location>
</feature>
<dbReference type="InterPro" id="IPR013325">
    <property type="entry name" value="RNA_pol_sigma_r2"/>
</dbReference>
<dbReference type="Gene3D" id="1.10.1740.10">
    <property type="match status" value="1"/>
</dbReference>
<evidence type="ECO:0000313" key="8">
    <source>
        <dbReference type="Proteomes" id="UP000697710"/>
    </source>
</evidence>
<protein>
    <submittedName>
        <fullName evidence="7">Sigma-70 family RNA polymerase sigma factor</fullName>
    </submittedName>
</protein>